<evidence type="ECO:0000256" key="4">
    <source>
        <dbReference type="ARBA" id="ARBA00004496"/>
    </source>
</evidence>
<dbReference type="SUPFAM" id="SSF51621">
    <property type="entry name" value="Phosphoenolpyruvate/pyruvate domain"/>
    <property type="match status" value="1"/>
</dbReference>
<dbReference type="PATRIC" id="fig|413882.6.peg.4967"/>
<evidence type="ECO:0000256" key="11">
    <source>
        <dbReference type="ARBA" id="ARBA00022679"/>
    </source>
</evidence>
<comment type="similarity">
    <text evidence="5 17">Belongs to the PEP-utilizing enzyme family.</text>
</comment>
<evidence type="ECO:0000256" key="18">
    <source>
        <dbReference type="PIRSR" id="PIRSR000732-1"/>
    </source>
</evidence>
<keyword evidence="12 17" id="KW-0598">Phosphotransferase system</keyword>
<feature type="binding site" evidence="19">
    <location>
        <position position="483"/>
    </location>
    <ligand>
        <name>phosphoenolpyruvate</name>
        <dbReference type="ChEBI" id="CHEBI:58702"/>
    </ligand>
</feature>
<dbReference type="Pfam" id="PF02896">
    <property type="entry name" value="PEP-utilizers_C"/>
    <property type="match status" value="1"/>
</dbReference>
<dbReference type="InterPro" id="IPR036618">
    <property type="entry name" value="PtsI_HPr-bd_sf"/>
</dbReference>
<dbReference type="PRINTS" id="PR01736">
    <property type="entry name" value="PHPHTRNFRASE"/>
</dbReference>
<evidence type="ECO:0000256" key="6">
    <source>
        <dbReference type="ARBA" id="ARBA00012232"/>
    </source>
</evidence>
<keyword evidence="9 17" id="KW-0963">Cytoplasm</keyword>
<evidence type="ECO:0000256" key="21">
    <source>
        <dbReference type="SAM" id="Coils"/>
    </source>
</evidence>
<evidence type="ECO:0000256" key="13">
    <source>
        <dbReference type="ARBA" id="ARBA00022723"/>
    </source>
</evidence>
<evidence type="ECO:0000256" key="14">
    <source>
        <dbReference type="ARBA" id="ARBA00022777"/>
    </source>
</evidence>
<feature type="binding site" evidence="19">
    <location>
        <position position="346"/>
    </location>
    <ligand>
        <name>phosphoenolpyruvate</name>
        <dbReference type="ChEBI" id="CHEBI:58702"/>
    </ligand>
</feature>
<evidence type="ECO:0000256" key="1">
    <source>
        <dbReference type="ARBA" id="ARBA00000683"/>
    </source>
</evidence>
<dbReference type="RefSeq" id="WP_047196591.1">
    <property type="nucleotide sequence ID" value="NZ_CP011371.1"/>
</dbReference>
<dbReference type="InterPro" id="IPR006318">
    <property type="entry name" value="PTS_EI-like"/>
</dbReference>
<evidence type="ECO:0000313" key="26">
    <source>
        <dbReference type="Proteomes" id="UP000035352"/>
    </source>
</evidence>
<dbReference type="SUPFAM" id="SSF47831">
    <property type="entry name" value="Enzyme I of the PEP:sugar phosphotransferase system HPr-binding (sub)domain"/>
    <property type="match status" value="1"/>
</dbReference>
<dbReference type="PIRSF" id="PIRSF000732">
    <property type="entry name" value="PTS_enzyme_I"/>
    <property type="match status" value="1"/>
</dbReference>
<protein>
    <recommendedName>
        <fullName evidence="7 17">Phosphoenolpyruvate-protein phosphotransferase</fullName>
        <ecNumber evidence="6 17">2.7.3.9</ecNumber>
    </recommendedName>
    <alternativeName>
        <fullName evidence="16 17">Phosphotransferase system, enzyme I</fullName>
    </alternativeName>
</protein>
<evidence type="ECO:0000256" key="5">
    <source>
        <dbReference type="ARBA" id="ARBA00007837"/>
    </source>
</evidence>
<dbReference type="InterPro" id="IPR008279">
    <property type="entry name" value="PEP-util_enz_mobile_dom"/>
</dbReference>
<dbReference type="SUPFAM" id="SSF52009">
    <property type="entry name" value="Phosphohistidine domain"/>
    <property type="match status" value="1"/>
</dbReference>
<feature type="active site" description="Proton donor" evidence="18">
    <location>
        <position position="520"/>
    </location>
</feature>
<dbReference type="InterPro" id="IPR050499">
    <property type="entry name" value="PEP-utilizing_PTS_enzyme"/>
</dbReference>
<dbReference type="InterPro" id="IPR040442">
    <property type="entry name" value="Pyrv_kinase-like_dom_sf"/>
</dbReference>
<reference evidence="25 26" key="1">
    <citation type="submission" date="2015-05" db="EMBL/GenBank/DDBJ databases">
        <authorList>
            <person name="Tang B."/>
            <person name="Yu Y."/>
        </authorList>
    </citation>
    <scope>NUCLEOTIDE SEQUENCE [LARGE SCALE GENOMIC DNA]</scope>
    <source>
        <strain evidence="25 26">DSM 7029</strain>
    </source>
</reference>
<evidence type="ECO:0000256" key="9">
    <source>
        <dbReference type="ARBA" id="ARBA00022490"/>
    </source>
</evidence>
<keyword evidence="13 17" id="KW-0479">Metal-binding</keyword>
<name>A0A0G3BVQ5_9BURK</name>
<organism evidence="25 26">
    <name type="scientific">Caldimonas brevitalea</name>
    <dbReference type="NCBI Taxonomy" id="413882"/>
    <lineage>
        <taxon>Bacteria</taxon>
        <taxon>Pseudomonadati</taxon>
        <taxon>Pseudomonadota</taxon>
        <taxon>Betaproteobacteria</taxon>
        <taxon>Burkholderiales</taxon>
        <taxon>Sphaerotilaceae</taxon>
        <taxon>Caldimonas</taxon>
    </lineage>
</organism>
<evidence type="ECO:0000256" key="20">
    <source>
        <dbReference type="PIRSR" id="PIRSR000732-3"/>
    </source>
</evidence>
<dbReference type="InterPro" id="IPR023151">
    <property type="entry name" value="PEP_util_CS"/>
</dbReference>
<evidence type="ECO:0000256" key="12">
    <source>
        <dbReference type="ARBA" id="ARBA00022683"/>
    </source>
</evidence>
<feature type="active site" description="Tele-phosphohistidine intermediate" evidence="18">
    <location>
        <position position="202"/>
    </location>
</feature>
<evidence type="ECO:0000256" key="7">
    <source>
        <dbReference type="ARBA" id="ARBA00016544"/>
    </source>
</evidence>
<comment type="cofactor">
    <cofactor evidence="2 17 20">
        <name>Mg(2+)</name>
        <dbReference type="ChEBI" id="CHEBI:18420"/>
    </cofactor>
</comment>
<keyword evidence="11 17" id="KW-0808">Transferase</keyword>
<comment type="catalytic activity">
    <reaction evidence="1 17">
        <text>L-histidyl-[protein] + phosphoenolpyruvate = N(pros)-phospho-L-histidyl-[protein] + pyruvate</text>
        <dbReference type="Rhea" id="RHEA:23880"/>
        <dbReference type="Rhea" id="RHEA-COMP:9745"/>
        <dbReference type="Rhea" id="RHEA-COMP:9746"/>
        <dbReference type="ChEBI" id="CHEBI:15361"/>
        <dbReference type="ChEBI" id="CHEBI:29979"/>
        <dbReference type="ChEBI" id="CHEBI:58702"/>
        <dbReference type="ChEBI" id="CHEBI:64837"/>
        <dbReference type="EC" id="2.7.3.9"/>
    </reaction>
</comment>
<feature type="coiled-coil region" evidence="21">
    <location>
        <begin position="36"/>
        <end position="63"/>
    </location>
</feature>
<dbReference type="OrthoDB" id="9765468at2"/>
<feature type="binding site" evidence="20">
    <location>
        <position position="449"/>
    </location>
    <ligand>
        <name>Mg(2+)</name>
        <dbReference type="ChEBI" id="CHEBI:18420"/>
    </ligand>
</feature>
<evidence type="ECO:0000256" key="17">
    <source>
        <dbReference type="PIRNR" id="PIRNR000732"/>
    </source>
</evidence>
<dbReference type="Proteomes" id="UP000035352">
    <property type="component" value="Chromosome"/>
</dbReference>
<dbReference type="GO" id="GO:0008965">
    <property type="term" value="F:phosphoenolpyruvate-protein phosphotransferase activity"/>
    <property type="evidence" value="ECO:0007669"/>
    <property type="project" value="UniProtKB-EC"/>
</dbReference>
<evidence type="ECO:0000259" key="24">
    <source>
        <dbReference type="Pfam" id="PF05524"/>
    </source>
</evidence>
<dbReference type="InterPro" id="IPR000121">
    <property type="entry name" value="PEP_util_C"/>
</dbReference>
<feature type="domain" description="Phosphotransferase system enzyme I N-terminal" evidence="24">
    <location>
        <begin position="7"/>
        <end position="129"/>
    </location>
</feature>
<dbReference type="GO" id="GO:0046872">
    <property type="term" value="F:metal ion binding"/>
    <property type="evidence" value="ECO:0007669"/>
    <property type="project" value="UniProtKB-KW"/>
</dbReference>
<evidence type="ECO:0000256" key="3">
    <source>
        <dbReference type="ARBA" id="ARBA00002728"/>
    </source>
</evidence>
<sequence>MTLQVFGLPVSRGVAIGKAVLVASSRVDVAHYFINADQVESEIERLREGRDVVARELETLKREMPDDAPGELGALLDVHLLLLHDDALTGATKQWIVDRHYNAEWALSAQLEVLARQFDEMEDDYLRERKADVEQVVERLLSVLARGATSAIASGASHGGSGWGGEEPLVLIANDIAPADMLQFKQSVFKGFVTDVGGKTSHTAIVARSMDIPAIVGAREASRLIRQDDWVIIDGDAGVVIVDPSPMVLEEYRFRQRQSELERERLARLRHTPAVTLDGERVELLANIELPQDAPGAFAAGAAGVGLFRSEFLFMNRNGSLPGEDEQFEAYRAAVEAMQGLPVTIRTVDIGADKSLERMSINELRHEHTLNPALGLRAIRWSLSEPSMFRMQLRAILRASAYGPVKLLIPMLAHRGEIRQTLEQVARAKQQLRDAGLPFAEVEVGAMIEVPAAALLMPLFLRHFDFVSIGTNDLIQYTLAIDRADENVSYLYDPWHPAILKLVSDTIAQARLAGKGVSVCGEMAGDSAFTPLLLAMGLRSFSMHPSQIASIKQRILRSDTQKLRLHVHDILSSEDPHARYRELVDGEPSRTPALAA</sequence>
<gene>
    <name evidence="25" type="ORF">AAW51_4760</name>
</gene>
<dbReference type="GO" id="GO:0016301">
    <property type="term" value="F:kinase activity"/>
    <property type="evidence" value="ECO:0007669"/>
    <property type="project" value="UniProtKB-KW"/>
</dbReference>
<keyword evidence="8 17" id="KW-0813">Transport</keyword>
<dbReference type="Pfam" id="PF00391">
    <property type="entry name" value="PEP-utilizers"/>
    <property type="match status" value="1"/>
</dbReference>
<dbReference type="PANTHER" id="PTHR46244:SF3">
    <property type="entry name" value="PHOSPHOENOLPYRUVATE-PROTEIN PHOSPHOTRANSFERASE"/>
    <property type="match status" value="1"/>
</dbReference>
<evidence type="ECO:0000256" key="2">
    <source>
        <dbReference type="ARBA" id="ARBA00001946"/>
    </source>
</evidence>
<keyword evidence="26" id="KW-1185">Reference proteome</keyword>
<dbReference type="InterPro" id="IPR008731">
    <property type="entry name" value="PTS_EIN"/>
</dbReference>
<dbReference type="Pfam" id="PF05524">
    <property type="entry name" value="PEP-utilisers_N"/>
    <property type="match status" value="1"/>
</dbReference>
<feature type="binding site" evidence="19">
    <location>
        <begin position="472"/>
        <end position="473"/>
    </location>
    <ligand>
        <name>phosphoenolpyruvate</name>
        <dbReference type="ChEBI" id="CHEBI:58702"/>
    </ligand>
</feature>
<feature type="binding site" evidence="19">
    <location>
        <position position="309"/>
    </location>
    <ligand>
        <name>phosphoenolpyruvate</name>
        <dbReference type="ChEBI" id="CHEBI:58702"/>
    </ligand>
</feature>
<feature type="domain" description="PEP-utilising enzyme mobile" evidence="22">
    <location>
        <begin position="166"/>
        <end position="238"/>
    </location>
</feature>
<dbReference type="Gene3D" id="3.50.30.10">
    <property type="entry name" value="Phosphohistidine domain"/>
    <property type="match status" value="1"/>
</dbReference>
<keyword evidence="10 17" id="KW-0762">Sugar transport</keyword>
<dbReference type="STRING" id="413882.AAW51_4760"/>
<dbReference type="Gene3D" id="1.10.274.10">
    <property type="entry name" value="PtsI, HPr-binding domain"/>
    <property type="match status" value="1"/>
</dbReference>
<dbReference type="Gene3D" id="3.20.20.60">
    <property type="entry name" value="Phosphoenolpyruvate-binding domains"/>
    <property type="match status" value="1"/>
</dbReference>
<evidence type="ECO:0000313" key="25">
    <source>
        <dbReference type="EMBL" id="AKJ31451.1"/>
    </source>
</evidence>
<dbReference type="GO" id="GO:0009401">
    <property type="term" value="P:phosphoenolpyruvate-dependent sugar phosphotransferase system"/>
    <property type="evidence" value="ECO:0007669"/>
    <property type="project" value="UniProtKB-KW"/>
</dbReference>
<keyword evidence="25" id="KW-0670">Pyruvate</keyword>
<feature type="binding site" evidence="20">
    <location>
        <position position="473"/>
    </location>
    <ligand>
        <name>Mg(2+)</name>
        <dbReference type="ChEBI" id="CHEBI:18420"/>
    </ligand>
</feature>
<dbReference type="PANTHER" id="PTHR46244">
    <property type="entry name" value="PHOSPHOENOLPYRUVATE-PROTEIN PHOSPHOTRANSFERASE"/>
    <property type="match status" value="1"/>
</dbReference>
<dbReference type="InterPro" id="IPR015813">
    <property type="entry name" value="Pyrv/PenolPyrv_kinase-like_dom"/>
</dbReference>
<dbReference type="InterPro" id="IPR018274">
    <property type="entry name" value="PEP_util_AS"/>
</dbReference>
<evidence type="ECO:0000256" key="10">
    <source>
        <dbReference type="ARBA" id="ARBA00022597"/>
    </source>
</evidence>
<evidence type="ECO:0000259" key="23">
    <source>
        <dbReference type="Pfam" id="PF02896"/>
    </source>
</evidence>
<accession>A0A0G3BVQ5</accession>
<evidence type="ECO:0000259" key="22">
    <source>
        <dbReference type="Pfam" id="PF00391"/>
    </source>
</evidence>
<evidence type="ECO:0000256" key="8">
    <source>
        <dbReference type="ARBA" id="ARBA00022448"/>
    </source>
</evidence>
<dbReference type="AlphaFoldDB" id="A0A0G3BVQ5"/>
<proteinExistence type="inferred from homology"/>
<comment type="subcellular location">
    <subcellularLocation>
        <location evidence="4 17">Cytoplasm</location>
    </subcellularLocation>
</comment>
<dbReference type="NCBIfam" id="TIGR01417">
    <property type="entry name" value="PTS_I_fam"/>
    <property type="match status" value="1"/>
</dbReference>
<dbReference type="KEGG" id="pbh:AAW51_4760"/>
<keyword evidence="14 17" id="KW-0418">Kinase</keyword>
<keyword evidence="21" id="KW-0175">Coiled coil</keyword>
<evidence type="ECO:0000256" key="15">
    <source>
        <dbReference type="ARBA" id="ARBA00022842"/>
    </source>
</evidence>
<keyword evidence="15 17" id="KW-0460">Magnesium</keyword>
<dbReference type="InterPro" id="IPR024692">
    <property type="entry name" value="PTS_EI"/>
</dbReference>
<feature type="domain" description="PEP-utilising enzyme C-terminal" evidence="23">
    <location>
        <begin position="264"/>
        <end position="558"/>
    </location>
</feature>
<dbReference type="EMBL" id="CP011371">
    <property type="protein sequence ID" value="AKJ31451.1"/>
    <property type="molecule type" value="Genomic_DNA"/>
</dbReference>
<dbReference type="PROSITE" id="PS00370">
    <property type="entry name" value="PEP_ENZYMES_PHOS_SITE"/>
    <property type="match status" value="1"/>
</dbReference>
<dbReference type="EC" id="2.7.3.9" evidence="6 17"/>
<comment type="function">
    <text evidence="3 17">General (non sugar-specific) component of the phosphoenolpyruvate-dependent sugar phosphotransferase system (sugar PTS). This major carbohydrate active-transport system catalyzes the phosphorylation of incoming sugar substrates concomitantly with their translocation across the cell membrane. Enzyme I transfers the phosphoryl group from phosphoenolpyruvate (PEP) to the phosphoryl carrier protein (HPr).</text>
</comment>
<dbReference type="GO" id="GO:0005737">
    <property type="term" value="C:cytoplasm"/>
    <property type="evidence" value="ECO:0007669"/>
    <property type="project" value="UniProtKB-SubCell"/>
</dbReference>
<dbReference type="InterPro" id="IPR036637">
    <property type="entry name" value="Phosphohistidine_dom_sf"/>
</dbReference>
<evidence type="ECO:0000256" key="16">
    <source>
        <dbReference type="ARBA" id="ARBA00033235"/>
    </source>
</evidence>
<evidence type="ECO:0000256" key="19">
    <source>
        <dbReference type="PIRSR" id="PIRSR000732-2"/>
    </source>
</evidence>
<dbReference type="PROSITE" id="PS00742">
    <property type="entry name" value="PEP_ENZYMES_2"/>
    <property type="match status" value="1"/>
</dbReference>